<organism evidence="5 6">
    <name type="scientific">Mycobacterium paraterrae</name>
    <dbReference type="NCBI Taxonomy" id="577492"/>
    <lineage>
        <taxon>Bacteria</taxon>
        <taxon>Bacillati</taxon>
        <taxon>Actinomycetota</taxon>
        <taxon>Actinomycetes</taxon>
        <taxon>Mycobacteriales</taxon>
        <taxon>Mycobacteriaceae</taxon>
        <taxon>Mycobacterium</taxon>
    </lineage>
</organism>
<evidence type="ECO:0000256" key="2">
    <source>
        <dbReference type="ARBA" id="ARBA00023136"/>
    </source>
</evidence>
<dbReference type="PANTHER" id="PTHR37042">
    <property type="entry name" value="OUTER MEMBRANE PROTEIN RV1973"/>
    <property type="match status" value="1"/>
</dbReference>
<sequence>MAEADDRPSDLAKAKLDALALAEQAEAEAAEAEALAAAARARARAIKLRREAEAERATQTDADDDATGSSDTAVEQAAEPETAEAATPEPTDSAESEAAGQRRQLPRMSLTLTVAAVVAIVALLGASGWMAWCHYKVGQDRARAAAYVATARQGVINLTSLDFNKAKEDVQRVLDSATGEFKDDFQKRAEDFESVVKDSKAVTEGSVTMTALESMSKDSAVVLVLANERVTNIAGAKDQPRTFRFRVSVVQAGGDLKVSKVEFVL</sequence>
<dbReference type="PANTHER" id="PTHR37042:SF4">
    <property type="entry name" value="OUTER MEMBRANE PROTEIN RV1973"/>
    <property type="match status" value="1"/>
</dbReference>
<name>A0ABY3VNY2_9MYCO</name>
<keyword evidence="4" id="KW-0812">Transmembrane</keyword>
<keyword evidence="4" id="KW-1133">Transmembrane helix</keyword>
<evidence type="ECO:0000256" key="1">
    <source>
        <dbReference type="ARBA" id="ARBA00004370"/>
    </source>
</evidence>
<feature type="compositionally biased region" description="Basic and acidic residues" evidence="3">
    <location>
        <begin position="49"/>
        <end position="58"/>
    </location>
</feature>
<feature type="compositionally biased region" description="Low complexity" evidence="3">
    <location>
        <begin position="72"/>
        <end position="93"/>
    </location>
</feature>
<gene>
    <name evidence="5" type="ORF">MKK62_07805</name>
</gene>
<protein>
    <recommendedName>
        <fullName evidence="7">Mce protein</fullName>
    </recommendedName>
</protein>
<evidence type="ECO:0008006" key="7">
    <source>
        <dbReference type="Google" id="ProtNLM"/>
    </source>
</evidence>
<feature type="region of interest" description="Disordered" evidence="3">
    <location>
        <begin position="49"/>
        <end position="102"/>
    </location>
</feature>
<reference evidence="5" key="1">
    <citation type="submission" date="2022-08" db="EMBL/GenBank/DDBJ databases">
        <title>Whole genome sequencing of non-tuberculosis mycobacteria type-strains.</title>
        <authorList>
            <person name="Igarashi Y."/>
            <person name="Osugi A."/>
            <person name="Mitarai S."/>
        </authorList>
    </citation>
    <scope>NUCLEOTIDE SEQUENCE</scope>
    <source>
        <strain evidence="5">DSM 45127</strain>
    </source>
</reference>
<dbReference type="EMBL" id="CP092488">
    <property type="protein sequence ID" value="UMB71159.1"/>
    <property type="molecule type" value="Genomic_DNA"/>
</dbReference>
<evidence type="ECO:0000313" key="5">
    <source>
        <dbReference type="EMBL" id="UMB71159.1"/>
    </source>
</evidence>
<evidence type="ECO:0000256" key="4">
    <source>
        <dbReference type="SAM" id="Phobius"/>
    </source>
</evidence>
<evidence type="ECO:0000313" key="6">
    <source>
        <dbReference type="Proteomes" id="UP001055336"/>
    </source>
</evidence>
<dbReference type="RefSeq" id="WP_240262911.1">
    <property type="nucleotide sequence ID" value="NZ_CP092488.2"/>
</dbReference>
<dbReference type="Proteomes" id="UP001055336">
    <property type="component" value="Chromosome"/>
</dbReference>
<proteinExistence type="predicted"/>
<accession>A0ABY3VNY2</accession>
<feature type="transmembrane region" description="Helical" evidence="4">
    <location>
        <begin position="110"/>
        <end position="132"/>
    </location>
</feature>
<comment type="subcellular location">
    <subcellularLocation>
        <location evidence="1">Membrane</location>
    </subcellularLocation>
</comment>
<keyword evidence="2 4" id="KW-0472">Membrane</keyword>
<keyword evidence="6" id="KW-1185">Reference proteome</keyword>
<evidence type="ECO:0000256" key="3">
    <source>
        <dbReference type="SAM" id="MobiDB-lite"/>
    </source>
</evidence>